<dbReference type="PROSITE" id="PS52015">
    <property type="entry name" value="TONB_CTD"/>
    <property type="match status" value="1"/>
</dbReference>
<dbReference type="InterPro" id="IPR006260">
    <property type="entry name" value="TonB/TolA_C"/>
</dbReference>
<evidence type="ECO:0000313" key="7">
    <source>
        <dbReference type="EMBL" id="SKB29097.1"/>
    </source>
</evidence>
<dbReference type="InterPro" id="IPR037682">
    <property type="entry name" value="TonB_C"/>
</dbReference>
<keyword evidence="8" id="KW-1185">Reference proteome</keyword>
<dbReference type="STRING" id="439228.SAMN06295920_101498"/>
<evidence type="ECO:0000256" key="3">
    <source>
        <dbReference type="ARBA" id="ARBA00022989"/>
    </source>
</evidence>
<keyword evidence="3 5" id="KW-1133">Transmembrane helix</keyword>
<dbReference type="Proteomes" id="UP000189818">
    <property type="component" value="Unassembled WGS sequence"/>
</dbReference>
<dbReference type="OrthoDB" id="7585155at2"/>
<dbReference type="GO" id="GO:0016020">
    <property type="term" value="C:membrane"/>
    <property type="evidence" value="ECO:0007669"/>
    <property type="project" value="UniProtKB-SubCell"/>
</dbReference>
<dbReference type="Gene3D" id="3.30.1150.10">
    <property type="match status" value="1"/>
</dbReference>
<dbReference type="GO" id="GO:0055085">
    <property type="term" value="P:transmembrane transport"/>
    <property type="evidence" value="ECO:0007669"/>
    <property type="project" value="InterPro"/>
</dbReference>
<evidence type="ECO:0000256" key="4">
    <source>
        <dbReference type="ARBA" id="ARBA00023136"/>
    </source>
</evidence>
<dbReference type="SUPFAM" id="SSF74653">
    <property type="entry name" value="TolA/TonB C-terminal domain"/>
    <property type="match status" value="2"/>
</dbReference>
<sequence length="232" mass="25162">MGIEISLLARISILITGALVIPLAAVAEPLGSPQRVDEDQWIGADDYPPSAARLGLEGKVVAQLEVEPSGKPISCTAQLSSGFPLLDEGTCDLLMRRAKYRAFSNRHGNILDSVSISWKLGNSPAGPRKAPTPRIEAVHQDGWLDLKWIRSNMHGKNTGSVQAVIEADDLGKATNCTITASSGNSVFDKRLCKQLMKVSRFRLPADIQNDRGLVSLSWRPNLSGFSLMFSPR</sequence>
<evidence type="ECO:0000256" key="1">
    <source>
        <dbReference type="ARBA" id="ARBA00004167"/>
    </source>
</evidence>
<accession>A0A1T5A2Y6</accession>
<evidence type="ECO:0000256" key="5">
    <source>
        <dbReference type="SAM" id="Phobius"/>
    </source>
</evidence>
<feature type="transmembrane region" description="Helical" evidence="5">
    <location>
        <begin position="7"/>
        <end position="27"/>
    </location>
</feature>
<dbReference type="Pfam" id="PF03544">
    <property type="entry name" value="TonB_C"/>
    <property type="match status" value="1"/>
</dbReference>
<dbReference type="AlphaFoldDB" id="A0A1T5A2Y6"/>
<reference evidence="8" key="1">
    <citation type="submission" date="2017-02" db="EMBL/GenBank/DDBJ databases">
        <authorList>
            <person name="Varghese N."/>
            <person name="Submissions S."/>
        </authorList>
    </citation>
    <scope>NUCLEOTIDE SEQUENCE [LARGE SCALE GENOMIC DNA]</scope>
    <source>
        <strain evidence="8">UM2</strain>
    </source>
</reference>
<keyword evidence="2 5" id="KW-0812">Transmembrane</keyword>
<dbReference type="RefSeq" id="WP_079646431.1">
    <property type="nucleotide sequence ID" value="NZ_FUYM01000001.1"/>
</dbReference>
<protein>
    <submittedName>
        <fullName evidence="7">TonB family C-terminal domain-containing protein</fullName>
    </submittedName>
</protein>
<keyword evidence="4 5" id="KW-0472">Membrane</keyword>
<evidence type="ECO:0000256" key="2">
    <source>
        <dbReference type="ARBA" id="ARBA00022692"/>
    </source>
</evidence>
<comment type="subcellular location">
    <subcellularLocation>
        <location evidence="1">Membrane</location>
        <topology evidence="1">Single-pass membrane protein</topology>
    </subcellularLocation>
</comment>
<dbReference type="EMBL" id="FUYM01000001">
    <property type="protein sequence ID" value="SKB29097.1"/>
    <property type="molecule type" value="Genomic_DNA"/>
</dbReference>
<gene>
    <name evidence="7" type="ORF">SAMN06295920_101498</name>
</gene>
<feature type="domain" description="TonB C-terminal" evidence="6">
    <location>
        <begin position="32"/>
        <end position="127"/>
    </location>
</feature>
<evidence type="ECO:0000259" key="6">
    <source>
        <dbReference type="PROSITE" id="PS52015"/>
    </source>
</evidence>
<proteinExistence type="predicted"/>
<dbReference type="NCBIfam" id="TIGR01352">
    <property type="entry name" value="tonB_Cterm"/>
    <property type="match status" value="1"/>
</dbReference>
<evidence type="ECO:0000313" key="8">
    <source>
        <dbReference type="Proteomes" id="UP000189818"/>
    </source>
</evidence>
<organism evidence="7 8">
    <name type="scientific">Rhizorhabdus histidinilytica</name>
    <dbReference type="NCBI Taxonomy" id="439228"/>
    <lineage>
        <taxon>Bacteria</taxon>
        <taxon>Pseudomonadati</taxon>
        <taxon>Pseudomonadota</taxon>
        <taxon>Alphaproteobacteria</taxon>
        <taxon>Sphingomonadales</taxon>
        <taxon>Sphingomonadaceae</taxon>
        <taxon>Rhizorhabdus</taxon>
    </lineage>
</organism>
<name>A0A1T5A2Y6_9SPHN</name>